<dbReference type="Proteomes" id="UP000826616">
    <property type="component" value="Chromosome"/>
</dbReference>
<dbReference type="RefSeq" id="WP_057899897.1">
    <property type="nucleotide sequence ID" value="NZ_CP080764.1"/>
</dbReference>
<dbReference type="GeneID" id="97140306"/>
<gene>
    <name evidence="3" type="primary">cas6</name>
    <name evidence="3" type="ORF">K3F53_02890</name>
    <name evidence="4" type="ORF">SAMN04489735_10542</name>
</gene>
<proteinExistence type="predicted"/>
<dbReference type="InterPro" id="IPR049435">
    <property type="entry name" value="Cas_Cas6_C"/>
</dbReference>
<reference evidence="3 6" key="2">
    <citation type="submission" date="2021-08" db="EMBL/GenBank/DDBJ databases">
        <title>Complete genome sequence of the strain Aneurinibacillus thermoaerophilus CCM 8960.</title>
        <authorList>
            <person name="Musilova J."/>
            <person name="Kourilova X."/>
            <person name="Pernicova I."/>
            <person name="Bezdicek M."/>
            <person name="Lengerova M."/>
            <person name="Obruca S."/>
            <person name="Sedlar K."/>
        </authorList>
    </citation>
    <scope>NUCLEOTIDE SEQUENCE [LARGE SCALE GENOMIC DNA]</scope>
    <source>
        <strain evidence="3 6">CCM 8960</strain>
    </source>
</reference>
<evidence type="ECO:0000313" key="5">
    <source>
        <dbReference type="Proteomes" id="UP000198956"/>
    </source>
</evidence>
<dbReference type="NCBIfam" id="TIGR01877">
    <property type="entry name" value="cas_cas6"/>
    <property type="match status" value="1"/>
</dbReference>
<accession>A0A1G8F2F9</accession>
<keyword evidence="1" id="KW-0051">Antiviral defense</keyword>
<dbReference type="PANTHER" id="PTHR36984:SF3">
    <property type="entry name" value="CRISPR-ASSOCIATED ENDORIBONUCLEASE CAS6"/>
    <property type="match status" value="1"/>
</dbReference>
<evidence type="ECO:0000256" key="1">
    <source>
        <dbReference type="ARBA" id="ARBA00023118"/>
    </source>
</evidence>
<evidence type="ECO:0000259" key="2">
    <source>
        <dbReference type="Pfam" id="PF01881"/>
    </source>
</evidence>
<reference evidence="4 5" key="1">
    <citation type="submission" date="2016-10" db="EMBL/GenBank/DDBJ databases">
        <authorList>
            <person name="de Groot N.N."/>
        </authorList>
    </citation>
    <scope>NUCLEOTIDE SEQUENCE [LARGE SCALE GENOMIC DNA]</scope>
    <source>
        <strain evidence="4 5">L 420-91</strain>
    </source>
</reference>
<keyword evidence="6" id="KW-1185">Reference proteome</keyword>
<sequence>MRIVFSLKTKVIPISYRMIIVSLVKECLQQANEKYYRKLYETNQAVLKPFTFAPYLKNFRFAEDEIYLDELVLTFSSPDFEFMLHFYNGLRKVSWFRYKQYEFIRGRVRMLPEQTIRNRSIIVKTQSPLLIEDENRKPVSPERPEFAKHFAYMADTILREYRGKGLRESLIVTPLAMQKKVIKESNHVFTETHGPNRYLYFTTYQGQLRLEGHPEDLQLLYQLGMGKRRGQGFGLVDVIRG</sequence>
<dbReference type="EMBL" id="FNDE01000054">
    <property type="protein sequence ID" value="SDH76189.1"/>
    <property type="molecule type" value="Genomic_DNA"/>
</dbReference>
<feature type="domain" description="CRISPR associated protein Cas6 C-terminal" evidence="2">
    <location>
        <begin position="112"/>
        <end position="238"/>
    </location>
</feature>
<dbReference type="AlphaFoldDB" id="A0A1G8F2F9"/>
<dbReference type="CDD" id="cd21140">
    <property type="entry name" value="Cas6_I-like"/>
    <property type="match status" value="1"/>
</dbReference>
<dbReference type="InterPro" id="IPR010156">
    <property type="entry name" value="CRISPR-assoc_prot_Cas6"/>
</dbReference>
<dbReference type="Pfam" id="PF01881">
    <property type="entry name" value="Cas_Cas6_C"/>
    <property type="match status" value="1"/>
</dbReference>
<dbReference type="InterPro" id="IPR045747">
    <property type="entry name" value="CRISPR-assoc_prot_Cas6_N_sf"/>
</dbReference>
<dbReference type="OrthoDB" id="45555at2"/>
<protein>
    <submittedName>
        <fullName evidence="4">CRISPR-associated endoribonuclease Cas6</fullName>
    </submittedName>
</protein>
<dbReference type="Proteomes" id="UP000198956">
    <property type="component" value="Unassembled WGS sequence"/>
</dbReference>
<evidence type="ECO:0000313" key="3">
    <source>
        <dbReference type="EMBL" id="QYY43251.1"/>
    </source>
</evidence>
<dbReference type="Gene3D" id="3.30.70.1900">
    <property type="match status" value="1"/>
</dbReference>
<name>A0A1G8F2F9_ANETH</name>
<dbReference type="PANTHER" id="PTHR36984">
    <property type="entry name" value="CRISPR-ASSOCIATED ENDORIBONUCLEASE CAS6 1"/>
    <property type="match status" value="1"/>
</dbReference>
<dbReference type="GO" id="GO:0016788">
    <property type="term" value="F:hydrolase activity, acting on ester bonds"/>
    <property type="evidence" value="ECO:0007669"/>
    <property type="project" value="InterPro"/>
</dbReference>
<organism evidence="4 5">
    <name type="scientific">Aneurinibacillus thermoaerophilus</name>
    <dbReference type="NCBI Taxonomy" id="143495"/>
    <lineage>
        <taxon>Bacteria</taxon>
        <taxon>Bacillati</taxon>
        <taxon>Bacillota</taxon>
        <taxon>Bacilli</taxon>
        <taxon>Bacillales</taxon>
        <taxon>Paenibacillaceae</taxon>
        <taxon>Aneurinibacillus group</taxon>
        <taxon>Aneurinibacillus</taxon>
    </lineage>
</organism>
<dbReference type="GO" id="GO:0051607">
    <property type="term" value="P:defense response to virus"/>
    <property type="evidence" value="ECO:0007669"/>
    <property type="project" value="UniProtKB-KW"/>
</dbReference>
<evidence type="ECO:0000313" key="6">
    <source>
        <dbReference type="Proteomes" id="UP000826616"/>
    </source>
</evidence>
<evidence type="ECO:0000313" key="4">
    <source>
        <dbReference type="EMBL" id="SDH76189.1"/>
    </source>
</evidence>
<dbReference type="EMBL" id="CP080764">
    <property type="protein sequence ID" value="QYY43251.1"/>
    <property type="molecule type" value="Genomic_DNA"/>
</dbReference>
<dbReference type="Gene3D" id="3.30.70.1890">
    <property type="match status" value="1"/>
</dbReference>